<dbReference type="OrthoDB" id="3533156at2"/>
<dbReference type="Proteomes" id="UP000321621">
    <property type="component" value="Unassembled WGS sequence"/>
</dbReference>
<dbReference type="RefSeq" id="WP_119648490.1">
    <property type="nucleotide sequence ID" value="NZ_QXFI01000033.1"/>
</dbReference>
<evidence type="ECO:0000313" key="3">
    <source>
        <dbReference type="EMBL" id="TXJ92214.1"/>
    </source>
</evidence>
<reference evidence="3 5" key="2">
    <citation type="submission" date="2019-07" db="EMBL/GenBank/DDBJ databases">
        <title>Draft genome of two Muricauda strains isolated from deep sea.</title>
        <authorList>
            <person name="Sun C."/>
        </authorList>
    </citation>
    <scope>NUCLEOTIDE SEQUENCE [LARGE SCALE GENOMIC DNA]</scope>
    <source>
        <strain evidence="3 5">72</strain>
    </source>
</reference>
<dbReference type="InterPro" id="IPR016181">
    <property type="entry name" value="Acyl_CoA_acyltransferase"/>
</dbReference>
<evidence type="ECO:0000313" key="4">
    <source>
        <dbReference type="Proteomes" id="UP000266691"/>
    </source>
</evidence>
<dbReference type="SUPFAM" id="SSF55729">
    <property type="entry name" value="Acyl-CoA N-acyltransferases (Nat)"/>
    <property type="match status" value="1"/>
</dbReference>
<dbReference type="Gene3D" id="3.40.630.30">
    <property type="match status" value="1"/>
</dbReference>
<organism evidence="2 4">
    <name type="scientific">Flagellimonas pelagia</name>
    <dbReference type="NCBI Taxonomy" id="2306998"/>
    <lineage>
        <taxon>Bacteria</taxon>
        <taxon>Pseudomonadati</taxon>
        <taxon>Bacteroidota</taxon>
        <taxon>Flavobacteriia</taxon>
        <taxon>Flavobacteriales</taxon>
        <taxon>Flavobacteriaceae</taxon>
        <taxon>Flagellimonas</taxon>
    </lineage>
</organism>
<dbReference type="Proteomes" id="UP000266691">
    <property type="component" value="Unassembled WGS sequence"/>
</dbReference>
<feature type="domain" description="N-acetyltransferase" evidence="1">
    <location>
        <begin position="3"/>
        <end position="155"/>
    </location>
</feature>
<dbReference type="PROSITE" id="PS51186">
    <property type="entry name" value="GNAT"/>
    <property type="match status" value="1"/>
</dbReference>
<accession>A0A3A1NKB9</accession>
<proteinExistence type="predicted"/>
<reference evidence="2 4" key="1">
    <citation type="submission" date="2018-08" db="EMBL/GenBank/DDBJ databases">
        <title>Proposal of Muricauda 72 sp.nov. and Muricauda NH166 sp.nov., isolated from seawater.</title>
        <authorList>
            <person name="Cheng H."/>
            <person name="Wu Y.-H."/>
            <person name="Guo L.-L."/>
            <person name="Xu X.-W."/>
        </authorList>
    </citation>
    <scope>NUCLEOTIDE SEQUENCE [LARGE SCALE GENOMIC DNA]</scope>
    <source>
        <strain evidence="2 4">72</strain>
    </source>
</reference>
<dbReference type="GO" id="GO:0016747">
    <property type="term" value="F:acyltransferase activity, transferring groups other than amino-acyl groups"/>
    <property type="evidence" value="ECO:0007669"/>
    <property type="project" value="InterPro"/>
</dbReference>
<keyword evidence="2" id="KW-0808">Transferase</keyword>
<evidence type="ECO:0000313" key="5">
    <source>
        <dbReference type="Proteomes" id="UP000321621"/>
    </source>
</evidence>
<name>A0A3A1NKB9_9FLAO</name>
<dbReference type="AlphaFoldDB" id="A0A3A1NKB9"/>
<dbReference type="EMBL" id="VNWK01000033">
    <property type="protein sequence ID" value="TXJ92214.1"/>
    <property type="molecule type" value="Genomic_DNA"/>
</dbReference>
<evidence type="ECO:0000259" key="1">
    <source>
        <dbReference type="PROSITE" id="PS51186"/>
    </source>
</evidence>
<keyword evidence="5" id="KW-1185">Reference proteome</keyword>
<dbReference type="EMBL" id="QXFI01000033">
    <property type="protein sequence ID" value="RIV43015.1"/>
    <property type="molecule type" value="Genomic_DNA"/>
</dbReference>
<gene>
    <name evidence="2" type="ORF">D2V05_15520</name>
    <name evidence="3" type="ORF">FQ017_15385</name>
</gene>
<protein>
    <submittedName>
        <fullName evidence="2">GNAT family N-acetyltransferase</fullName>
    </submittedName>
</protein>
<comment type="caution">
    <text evidence="2">The sequence shown here is derived from an EMBL/GenBank/DDBJ whole genome shotgun (WGS) entry which is preliminary data.</text>
</comment>
<evidence type="ECO:0000313" key="2">
    <source>
        <dbReference type="EMBL" id="RIV43015.1"/>
    </source>
</evidence>
<dbReference type="InterPro" id="IPR000182">
    <property type="entry name" value="GNAT_dom"/>
</dbReference>
<dbReference type="Pfam" id="PF13302">
    <property type="entry name" value="Acetyltransf_3"/>
    <property type="match status" value="1"/>
</dbReference>
<sequence length="157" mass="18102">MKIEFKRLHEVGTADLLLLMNHELVRRQMPLFQGDFTEEDLEKFVTAKEQMWIEFGYGPWAFYVDDAFVGWGGLQPENGEADLAMVLHPDHWGLGKSIYTKIIKKAFNEMGLDSITILLPQTRTKVKGLLRLGFQEEGEVQIQSVPFVRYRLLKKSG</sequence>